<feature type="repeat" description="PPR" evidence="2">
    <location>
        <begin position="752"/>
        <end position="786"/>
    </location>
</feature>
<dbReference type="InterPro" id="IPR011990">
    <property type="entry name" value="TPR-like_helical_dom_sf"/>
</dbReference>
<accession>A0AAJ0DB71</accession>
<dbReference type="PROSITE" id="PS51375">
    <property type="entry name" value="PPR"/>
    <property type="match status" value="2"/>
</dbReference>
<dbReference type="PANTHER" id="PTHR47941">
    <property type="entry name" value="PENTATRICOPEPTIDE REPEAT-CONTAINING PROTEIN 3, MITOCHONDRIAL"/>
    <property type="match status" value="1"/>
</dbReference>
<name>A0AAJ0DB71_9PEZI</name>
<evidence type="ECO:0000256" key="3">
    <source>
        <dbReference type="SAM" id="MobiDB-lite"/>
    </source>
</evidence>
<evidence type="ECO:0000313" key="5">
    <source>
        <dbReference type="Proteomes" id="UP001271007"/>
    </source>
</evidence>
<feature type="compositionally biased region" description="Basic and acidic residues" evidence="3">
    <location>
        <begin position="837"/>
        <end position="850"/>
    </location>
</feature>
<evidence type="ECO:0000256" key="1">
    <source>
        <dbReference type="ARBA" id="ARBA00022737"/>
    </source>
</evidence>
<keyword evidence="5" id="KW-1185">Reference proteome</keyword>
<dbReference type="Proteomes" id="UP001271007">
    <property type="component" value="Unassembled WGS sequence"/>
</dbReference>
<protein>
    <recommendedName>
        <fullName evidence="6">Pentatricopeptide repeat protein</fullName>
    </recommendedName>
</protein>
<proteinExistence type="predicted"/>
<sequence>MALSNGLKFLDAWQGKSSKWSPPRHFIRINDTPYSCPLPSMLAYATMVPSSYNTASSASRHDDTTLTIRTPVFSTTLRSASPPVFSDSHVKEMAAIVQQPDLLRSNAWGITAAPAGAPRARTHRSLRINGLRLRRKMANASAVRFVRVQRAKTMGTSSKTVLRTSSARAMIRTHRQIRLRLKRVQSRKQTVACPRPPASSRRLLRRTRRPEVIYKGVDDTSVQASLLCQKLWFQEYRKIQLMYNPNGFTMSEETGRKAVPMLDVRASMWAEEFLEQIDDGQTNVQYTADTLEEMTDESHHYAWAQIGLWLLAYDRHGMMKFLLATHTEPYVPVVYIETSLRQLGAHIYHSEGLDREAEAKALADAFCTLVNRGDNQRLTFENPFLRLLLSYCSVKQNLQVYQAVTTHNVRTLALSWCHYVSYFAKNDYYQQSLDALVKAHEIGGFLLNGWIFRSVCSTLLRRSITQPDGLRESLRVVSTIVDMGVVLDNPICDIIMLNAIEAGDLKTAFDVYHSLMQRGLRPTERTFTVLLKGCKTNIDNVEMLNEVIRDAISNINVRASTLVTSNIMHCLALHHSKHHPETALQTLTEAYVQFFDLAPLQRLGLPMPTIPPTRMTTEDPMPPTPHVLGYMIGASINHTLQHDQNPKQIIPLYTRWRELTESGDPAFAVTATTDHIANIFLSAFIRRPSGLLSAAQLVKAMQRPLPESAGVQQIQPTVQTWNIFLHGFSRHGQTKLAEKVLNYMRSKGVPEDTVTWNTLLMGYAKVQNLDGAVDVIKRGGESGAVWDQWTDSGVARLRDRKKQDVLRRRLEDGREIDFSAELKEGLGERLGGGESVEQGRGHRSVERDDGYGDSPADLAHRGGSVAAYKPF</sequence>
<dbReference type="InterPro" id="IPR002885">
    <property type="entry name" value="PPR_rpt"/>
</dbReference>
<dbReference type="Gene3D" id="1.25.40.10">
    <property type="entry name" value="Tetratricopeptide repeat domain"/>
    <property type="match status" value="2"/>
</dbReference>
<gene>
    <name evidence="4" type="ORF">LTR09_008385</name>
</gene>
<comment type="caution">
    <text evidence="4">The sequence shown here is derived from an EMBL/GenBank/DDBJ whole genome shotgun (WGS) entry which is preliminary data.</text>
</comment>
<feature type="repeat" description="PPR" evidence="2">
    <location>
        <begin position="717"/>
        <end position="751"/>
    </location>
</feature>
<dbReference type="AlphaFoldDB" id="A0AAJ0DB71"/>
<evidence type="ECO:0008006" key="6">
    <source>
        <dbReference type="Google" id="ProtNLM"/>
    </source>
</evidence>
<reference evidence="4" key="1">
    <citation type="submission" date="2023-04" db="EMBL/GenBank/DDBJ databases">
        <title>Black Yeasts Isolated from many extreme environments.</title>
        <authorList>
            <person name="Coleine C."/>
            <person name="Stajich J.E."/>
            <person name="Selbmann L."/>
        </authorList>
    </citation>
    <scope>NUCLEOTIDE SEQUENCE</scope>
    <source>
        <strain evidence="4">CCFEE 5312</strain>
    </source>
</reference>
<evidence type="ECO:0000313" key="4">
    <source>
        <dbReference type="EMBL" id="KAK3050474.1"/>
    </source>
</evidence>
<keyword evidence="1" id="KW-0677">Repeat</keyword>
<dbReference type="EMBL" id="JAWDJX010000032">
    <property type="protein sequence ID" value="KAK3050474.1"/>
    <property type="molecule type" value="Genomic_DNA"/>
</dbReference>
<dbReference type="Pfam" id="PF13041">
    <property type="entry name" value="PPR_2"/>
    <property type="match status" value="1"/>
</dbReference>
<organism evidence="4 5">
    <name type="scientific">Extremus antarcticus</name>
    <dbReference type="NCBI Taxonomy" id="702011"/>
    <lineage>
        <taxon>Eukaryota</taxon>
        <taxon>Fungi</taxon>
        <taxon>Dikarya</taxon>
        <taxon>Ascomycota</taxon>
        <taxon>Pezizomycotina</taxon>
        <taxon>Dothideomycetes</taxon>
        <taxon>Dothideomycetidae</taxon>
        <taxon>Mycosphaerellales</taxon>
        <taxon>Extremaceae</taxon>
        <taxon>Extremus</taxon>
    </lineage>
</organism>
<dbReference type="NCBIfam" id="TIGR00756">
    <property type="entry name" value="PPR"/>
    <property type="match status" value="1"/>
</dbReference>
<feature type="region of interest" description="Disordered" evidence="3">
    <location>
        <begin position="829"/>
        <end position="871"/>
    </location>
</feature>
<evidence type="ECO:0000256" key="2">
    <source>
        <dbReference type="PROSITE-ProRule" id="PRU00708"/>
    </source>
</evidence>